<dbReference type="Proteomes" id="UP000179769">
    <property type="component" value="Unassembled WGS sequence"/>
</dbReference>
<comment type="caution">
    <text evidence="1">The sequence shown here is derived from an EMBL/GenBank/DDBJ whole genome shotgun (WGS) entry which is preliminary data.</text>
</comment>
<keyword evidence="2" id="KW-1185">Reference proteome</keyword>
<evidence type="ECO:0000313" key="1">
    <source>
        <dbReference type="EMBL" id="OHV31504.1"/>
    </source>
</evidence>
<reference evidence="2" key="1">
    <citation type="submission" date="2016-07" db="EMBL/GenBank/DDBJ databases">
        <title>Frankia sp. NRRL B-16219 Genome sequencing.</title>
        <authorList>
            <person name="Ghodhbane-Gtari F."/>
            <person name="Swanson E."/>
            <person name="Gueddou A."/>
            <person name="Louati M."/>
            <person name="Nouioui I."/>
            <person name="Hezbri K."/>
            <person name="Abebe-Akele F."/>
            <person name="Simpson S."/>
            <person name="Morris K."/>
            <person name="Thomas K."/>
            <person name="Gtari M."/>
            <person name="Tisa L.S."/>
        </authorList>
    </citation>
    <scope>NUCLEOTIDE SEQUENCE [LARGE SCALE GENOMIC DNA]</scope>
    <source>
        <strain evidence="2">NRRL B-16219</strain>
    </source>
</reference>
<dbReference type="EMBL" id="MAXA01000164">
    <property type="protein sequence ID" value="OHV31504.1"/>
    <property type="molecule type" value="Genomic_DNA"/>
</dbReference>
<dbReference type="RefSeq" id="WP_071062671.1">
    <property type="nucleotide sequence ID" value="NZ_MAXA01000164.1"/>
</dbReference>
<proteinExistence type="predicted"/>
<evidence type="ECO:0000313" key="2">
    <source>
        <dbReference type="Proteomes" id="UP000179769"/>
    </source>
</evidence>
<organism evidence="1 2">
    <name type="scientific">Parafrankia soli</name>
    <dbReference type="NCBI Taxonomy" id="2599596"/>
    <lineage>
        <taxon>Bacteria</taxon>
        <taxon>Bacillati</taxon>
        <taxon>Actinomycetota</taxon>
        <taxon>Actinomycetes</taxon>
        <taxon>Frankiales</taxon>
        <taxon>Frankiaceae</taxon>
        <taxon>Parafrankia</taxon>
    </lineage>
</organism>
<dbReference type="OrthoDB" id="9984935at2"/>
<protein>
    <submittedName>
        <fullName evidence="1">Uncharacterized protein</fullName>
    </submittedName>
</protein>
<dbReference type="AlphaFoldDB" id="A0A1S1QGT9"/>
<name>A0A1S1QGT9_9ACTN</name>
<gene>
    <name evidence="1" type="ORF">BBK14_33880</name>
</gene>
<accession>A0A1S1QGT9</accession>
<sequence>MDDDREFESVRQDLLGEQRSMDINRRIMGIDSRDPLLADRLYHDPDIIGRGRRLAAAENRRAEYAGEALNWLTGNGSRPQGDG</sequence>